<name>A0A820KVX5_9BILA</name>
<feature type="non-terminal residue" evidence="1">
    <location>
        <position position="1"/>
    </location>
</feature>
<dbReference type="AlphaFoldDB" id="A0A820KVX5"/>
<evidence type="ECO:0000313" key="1">
    <source>
        <dbReference type="EMBL" id="CAF4349441.1"/>
    </source>
</evidence>
<protein>
    <submittedName>
        <fullName evidence="1">Uncharacterized protein</fullName>
    </submittedName>
</protein>
<proteinExistence type="predicted"/>
<evidence type="ECO:0000313" key="2">
    <source>
        <dbReference type="Proteomes" id="UP000663844"/>
    </source>
</evidence>
<reference evidence="1" key="1">
    <citation type="submission" date="2021-02" db="EMBL/GenBank/DDBJ databases">
        <authorList>
            <person name="Nowell W R."/>
        </authorList>
    </citation>
    <scope>NUCLEOTIDE SEQUENCE</scope>
</reference>
<accession>A0A820KVX5</accession>
<comment type="caution">
    <text evidence="1">The sequence shown here is derived from an EMBL/GenBank/DDBJ whole genome shotgun (WGS) entry which is preliminary data.</text>
</comment>
<sequence length="226" mass="26828">EPYQLGLIFCENRSSALFKCNWRNNEWIQLTEFDKICRLYPRHLPKIDNQFVYLQSDVNGAHQQCQRLILFNTQTKEEKILIDRVDNVKYSNVNTDPFKAEWDTQFKGLYEPLPHLCYSRDGRYLLLPSISGSRDVLYIYDFTEQKMISIDSPLGVNTSVKGLAIFGHYIAVNIVDCRTPYRFYIFDLKTVNKVDKDNNGWHLIVEHEFKKEEKNQIVWNPDRFFP</sequence>
<dbReference type="EMBL" id="CAJOAZ010020762">
    <property type="protein sequence ID" value="CAF4349441.1"/>
    <property type="molecule type" value="Genomic_DNA"/>
</dbReference>
<dbReference type="Proteomes" id="UP000663844">
    <property type="component" value="Unassembled WGS sequence"/>
</dbReference>
<feature type="non-terminal residue" evidence="1">
    <location>
        <position position="226"/>
    </location>
</feature>
<gene>
    <name evidence="1" type="ORF">OXD698_LOCUS48688</name>
</gene>
<organism evidence="1 2">
    <name type="scientific">Adineta steineri</name>
    <dbReference type="NCBI Taxonomy" id="433720"/>
    <lineage>
        <taxon>Eukaryota</taxon>
        <taxon>Metazoa</taxon>
        <taxon>Spiralia</taxon>
        <taxon>Gnathifera</taxon>
        <taxon>Rotifera</taxon>
        <taxon>Eurotatoria</taxon>
        <taxon>Bdelloidea</taxon>
        <taxon>Adinetida</taxon>
        <taxon>Adinetidae</taxon>
        <taxon>Adineta</taxon>
    </lineage>
</organism>
<dbReference type="SUPFAM" id="SSF69322">
    <property type="entry name" value="Tricorn protease domain 2"/>
    <property type="match status" value="1"/>
</dbReference>